<feature type="compositionally biased region" description="Basic and acidic residues" evidence="1">
    <location>
        <begin position="70"/>
        <end position="84"/>
    </location>
</feature>
<accession>A0A2G5VHD5</accession>
<evidence type="ECO:0000313" key="2">
    <source>
        <dbReference type="EMBL" id="PIC51188.1"/>
    </source>
</evidence>
<protein>
    <submittedName>
        <fullName evidence="2">Uncharacterized protein</fullName>
    </submittedName>
</protein>
<evidence type="ECO:0000313" key="3">
    <source>
        <dbReference type="Proteomes" id="UP000230233"/>
    </source>
</evidence>
<reference evidence="3" key="1">
    <citation type="submission" date="2017-10" db="EMBL/GenBank/DDBJ databases">
        <title>Rapid genome shrinkage in a self-fertile nematode reveals novel sperm competition proteins.</title>
        <authorList>
            <person name="Yin D."/>
            <person name="Schwarz E.M."/>
            <person name="Thomas C.G."/>
            <person name="Felde R.L."/>
            <person name="Korf I.F."/>
            <person name="Cutter A.D."/>
            <person name="Schartner C.M."/>
            <person name="Ralston E.J."/>
            <person name="Meyer B.J."/>
            <person name="Haag E.S."/>
        </authorList>
    </citation>
    <scope>NUCLEOTIDE SEQUENCE [LARGE SCALE GENOMIC DNA]</scope>
    <source>
        <strain evidence="3">JU1422</strain>
    </source>
</reference>
<organism evidence="2 3">
    <name type="scientific">Caenorhabditis nigoni</name>
    <dbReference type="NCBI Taxonomy" id="1611254"/>
    <lineage>
        <taxon>Eukaryota</taxon>
        <taxon>Metazoa</taxon>
        <taxon>Ecdysozoa</taxon>
        <taxon>Nematoda</taxon>
        <taxon>Chromadorea</taxon>
        <taxon>Rhabditida</taxon>
        <taxon>Rhabditina</taxon>
        <taxon>Rhabditomorpha</taxon>
        <taxon>Rhabditoidea</taxon>
        <taxon>Rhabditidae</taxon>
        <taxon>Peloderinae</taxon>
        <taxon>Caenorhabditis</taxon>
    </lineage>
</organism>
<comment type="caution">
    <text evidence="2">The sequence shown here is derived from an EMBL/GenBank/DDBJ whole genome shotgun (WGS) entry which is preliminary data.</text>
</comment>
<feature type="compositionally biased region" description="Polar residues" evidence="1">
    <location>
        <begin position="1"/>
        <end position="16"/>
    </location>
</feature>
<sequence>MQKNNQSKKPSSTNPSPGGASGRPKKEKPSKDTKKSKNLVTGKRTPSNTKVKTLTTSVSSTDAGGGGTRTAEEAKSADTKPKKEMTRKRSVTPAPREKELKLEPTQQDEPEKKEEAAGVQSGMDVLVKDDKKIVKMDDGYEDFGPGAA</sequence>
<dbReference type="OrthoDB" id="5875049at2759"/>
<dbReference type="AlphaFoldDB" id="A0A2G5VHD5"/>
<name>A0A2G5VHD5_9PELO</name>
<dbReference type="EMBL" id="PDUG01000001">
    <property type="protein sequence ID" value="PIC51188.1"/>
    <property type="molecule type" value="Genomic_DNA"/>
</dbReference>
<feature type="compositionally biased region" description="Low complexity" evidence="1">
    <location>
        <begin position="47"/>
        <end position="61"/>
    </location>
</feature>
<proteinExistence type="predicted"/>
<evidence type="ECO:0000256" key="1">
    <source>
        <dbReference type="SAM" id="MobiDB-lite"/>
    </source>
</evidence>
<gene>
    <name evidence="2" type="primary">Cnig_chr_I.g18</name>
    <name evidence="2" type="ORF">B9Z55_000018</name>
</gene>
<feature type="region of interest" description="Disordered" evidence="1">
    <location>
        <begin position="1"/>
        <end position="124"/>
    </location>
</feature>
<dbReference type="Proteomes" id="UP000230233">
    <property type="component" value="Chromosome I"/>
</dbReference>
<keyword evidence="3" id="KW-1185">Reference proteome</keyword>